<accession>A0A7I8WDQ4</accession>
<proteinExistence type="predicted"/>
<comment type="caution">
    <text evidence="1">The sequence shown here is derived from an EMBL/GenBank/DDBJ whole genome shotgun (WGS) entry which is preliminary data.</text>
</comment>
<keyword evidence="2" id="KW-1185">Reference proteome</keyword>
<protein>
    <submittedName>
        <fullName evidence="1">DgyrCDS14467</fullName>
    </submittedName>
</protein>
<dbReference type="AlphaFoldDB" id="A0A7I8WDQ4"/>
<gene>
    <name evidence="1" type="ORF">DGYR_LOCUS13562</name>
</gene>
<evidence type="ECO:0000313" key="1">
    <source>
        <dbReference type="EMBL" id="CAD5126314.1"/>
    </source>
</evidence>
<reference evidence="1 2" key="1">
    <citation type="submission" date="2020-08" db="EMBL/GenBank/DDBJ databases">
        <authorList>
            <person name="Hejnol A."/>
        </authorList>
    </citation>
    <scope>NUCLEOTIDE SEQUENCE [LARGE SCALE GENOMIC DNA]</scope>
</reference>
<dbReference type="EMBL" id="CAJFCJ010000041">
    <property type="protein sequence ID" value="CAD5126314.1"/>
    <property type="molecule type" value="Genomic_DNA"/>
</dbReference>
<evidence type="ECO:0000313" key="2">
    <source>
        <dbReference type="Proteomes" id="UP000549394"/>
    </source>
</evidence>
<organism evidence="1 2">
    <name type="scientific">Dimorphilus gyrociliatus</name>
    <dbReference type="NCBI Taxonomy" id="2664684"/>
    <lineage>
        <taxon>Eukaryota</taxon>
        <taxon>Metazoa</taxon>
        <taxon>Spiralia</taxon>
        <taxon>Lophotrochozoa</taxon>
        <taxon>Annelida</taxon>
        <taxon>Polychaeta</taxon>
        <taxon>Polychaeta incertae sedis</taxon>
        <taxon>Dinophilidae</taxon>
        <taxon>Dimorphilus</taxon>
    </lineage>
</organism>
<name>A0A7I8WDQ4_9ANNE</name>
<sequence>MNLRIVVCTVACVDGASSLTSTAKTEILHKETYGDTSDAETYKAGIQMSSSQSSPTSIEFSGNPGKPVQFCYTPRNPDEVDLDPPVNTFFISQTPTTVVATQKNGVQSSFLVLNCIADSKTFIYDIPIVFANVDPWASLVGDPHFKQPIFDQLSSLNTHICYDVTGFAGDYILES</sequence>
<dbReference type="Proteomes" id="UP000549394">
    <property type="component" value="Unassembled WGS sequence"/>
</dbReference>